<name>A0A0P9SKU1_9PSED</name>
<feature type="transmembrane region" description="Helical" evidence="1">
    <location>
        <begin position="61"/>
        <end position="82"/>
    </location>
</feature>
<dbReference type="EMBL" id="LJQM01000169">
    <property type="protein sequence ID" value="KPX43618.1"/>
    <property type="molecule type" value="Genomic_DNA"/>
</dbReference>
<protein>
    <submittedName>
        <fullName evidence="2">Uncharacterized protein</fullName>
    </submittedName>
</protein>
<comment type="caution">
    <text evidence="2">The sequence shown here is derived from an EMBL/GenBank/DDBJ whole genome shotgun (WGS) entry which is preliminary data.</text>
</comment>
<dbReference type="Proteomes" id="UP000050557">
    <property type="component" value="Unassembled WGS sequence"/>
</dbReference>
<evidence type="ECO:0000313" key="2">
    <source>
        <dbReference type="EMBL" id="KPX43618.1"/>
    </source>
</evidence>
<feature type="transmembrane region" description="Helical" evidence="1">
    <location>
        <begin position="7"/>
        <end position="30"/>
    </location>
</feature>
<keyword evidence="1" id="KW-0812">Transmembrane</keyword>
<dbReference type="PATRIC" id="fig|251654.3.peg.1332"/>
<organism evidence="2 3">
    <name type="scientific">Pseudomonas syringae pv. helianthi</name>
    <dbReference type="NCBI Taxonomy" id="251654"/>
    <lineage>
        <taxon>Bacteria</taxon>
        <taxon>Pseudomonadati</taxon>
        <taxon>Pseudomonadota</taxon>
        <taxon>Gammaproteobacteria</taxon>
        <taxon>Pseudomonadales</taxon>
        <taxon>Pseudomonadaceae</taxon>
        <taxon>Pseudomonas</taxon>
    </lineage>
</organism>
<dbReference type="RefSeq" id="WP_054986918.1">
    <property type="nucleotide sequence ID" value="NZ_CP092918.1"/>
</dbReference>
<reference evidence="2 3" key="1">
    <citation type="submission" date="2015-09" db="EMBL/GenBank/DDBJ databases">
        <title>Genome announcement of multiple Pseudomonas syringae strains.</title>
        <authorList>
            <person name="Thakur S."/>
            <person name="Wang P.W."/>
            <person name="Gong Y."/>
            <person name="Weir B.S."/>
            <person name="Guttman D.S."/>
        </authorList>
    </citation>
    <scope>NUCLEOTIDE SEQUENCE [LARGE SCALE GENOMIC DNA]</scope>
    <source>
        <strain evidence="2 3">ICMP4531</strain>
    </source>
</reference>
<accession>A0A0P9SKU1</accession>
<evidence type="ECO:0000256" key="1">
    <source>
        <dbReference type="SAM" id="Phobius"/>
    </source>
</evidence>
<evidence type="ECO:0000313" key="3">
    <source>
        <dbReference type="Proteomes" id="UP000050557"/>
    </source>
</evidence>
<dbReference type="GeneID" id="96216451"/>
<keyword evidence="1" id="KW-0472">Membrane</keyword>
<dbReference type="AlphaFoldDB" id="A0A0P9SKU1"/>
<gene>
    <name evidence="2" type="ORF">ALO68_100828</name>
</gene>
<keyword evidence="1" id="KW-1133">Transmembrane helix</keyword>
<sequence>MRFIKATIKVFAVVIIASILTRTLILSGLVRSGLETPVGNAIYLSLHDVFSVNGIEDAETMVIFTILIASLIIVTFLAWLLAKLVTKYSSRIKNKY</sequence>
<proteinExistence type="predicted"/>